<proteinExistence type="predicted"/>
<feature type="signal peptide" evidence="2">
    <location>
        <begin position="1"/>
        <end position="19"/>
    </location>
</feature>
<feature type="compositionally biased region" description="Basic and acidic residues" evidence="1">
    <location>
        <begin position="67"/>
        <end position="82"/>
    </location>
</feature>
<protein>
    <submittedName>
        <fullName evidence="3">Uncharacterized protein</fullName>
    </submittedName>
</protein>
<reference evidence="3" key="1">
    <citation type="submission" date="2023-03" db="EMBL/GenBank/DDBJ databases">
        <title>Massive genome expansion in bonnet fungi (Mycena s.s.) driven by repeated elements and novel gene families across ecological guilds.</title>
        <authorList>
            <consortium name="Lawrence Berkeley National Laboratory"/>
            <person name="Harder C.B."/>
            <person name="Miyauchi S."/>
            <person name="Viragh M."/>
            <person name="Kuo A."/>
            <person name="Thoen E."/>
            <person name="Andreopoulos B."/>
            <person name="Lu D."/>
            <person name="Skrede I."/>
            <person name="Drula E."/>
            <person name="Henrissat B."/>
            <person name="Morin E."/>
            <person name="Kohler A."/>
            <person name="Barry K."/>
            <person name="LaButti K."/>
            <person name="Morin E."/>
            <person name="Salamov A."/>
            <person name="Lipzen A."/>
            <person name="Mereny Z."/>
            <person name="Hegedus B."/>
            <person name="Baldrian P."/>
            <person name="Stursova M."/>
            <person name="Weitz H."/>
            <person name="Taylor A."/>
            <person name="Grigoriev I.V."/>
            <person name="Nagy L.G."/>
            <person name="Martin F."/>
            <person name="Kauserud H."/>
        </authorList>
    </citation>
    <scope>NUCLEOTIDE SEQUENCE</scope>
    <source>
        <strain evidence="3">9284</strain>
    </source>
</reference>
<feature type="region of interest" description="Disordered" evidence="1">
    <location>
        <begin position="60"/>
        <end position="91"/>
    </location>
</feature>
<dbReference type="Proteomes" id="UP001221142">
    <property type="component" value="Unassembled WGS sequence"/>
</dbReference>
<feature type="chain" id="PRO_5041899357" evidence="2">
    <location>
        <begin position="20"/>
        <end position="91"/>
    </location>
</feature>
<organism evidence="3 4">
    <name type="scientific">Roridomyces roridus</name>
    <dbReference type="NCBI Taxonomy" id="1738132"/>
    <lineage>
        <taxon>Eukaryota</taxon>
        <taxon>Fungi</taxon>
        <taxon>Dikarya</taxon>
        <taxon>Basidiomycota</taxon>
        <taxon>Agaricomycotina</taxon>
        <taxon>Agaricomycetes</taxon>
        <taxon>Agaricomycetidae</taxon>
        <taxon>Agaricales</taxon>
        <taxon>Marasmiineae</taxon>
        <taxon>Mycenaceae</taxon>
        <taxon>Roridomyces</taxon>
    </lineage>
</organism>
<evidence type="ECO:0000256" key="2">
    <source>
        <dbReference type="SAM" id="SignalP"/>
    </source>
</evidence>
<keyword evidence="2" id="KW-0732">Signal</keyword>
<name>A0AAD7B3C7_9AGAR</name>
<evidence type="ECO:0000256" key="1">
    <source>
        <dbReference type="SAM" id="MobiDB-lite"/>
    </source>
</evidence>
<dbReference type="EMBL" id="JARKIF010000040">
    <property type="protein sequence ID" value="KAJ7609513.1"/>
    <property type="molecule type" value="Genomic_DNA"/>
</dbReference>
<keyword evidence="4" id="KW-1185">Reference proteome</keyword>
<evidence type="ECO:0000313" key="3">
    <source>
        <dbReference type="EMBL" id="KAJ7609513.1"/>
    </source>
</evidence>
<evidence type="ECO:0000313" key="4">
    <source>
        <dbReference type="Proteomes" id="UP001221142"/>
    </source>
</evidence>
<gene>
    <name evidence="3" type="ORF">FB45DRAFT_944616</name>
</gene>
<dbReference type="AlphaFoldDB" id="A0AAD7B3C7"/>
<sequence length="91" mass="9571">MQLFKIVIAAITLVAGAAASPVVAVESDVVAVVAREPLVAVDPEVVAVVTPEFQVERDSITNFKPQNRIDQDPPTGVKRDAGKSLTNGPHV</sequence>
<comment type="caution">
    <text evidence="3">The sequence shown here is derived from an EMBL/GenBank/DDBJ whole genome shotgun (WGS) entry which is preliminary data.</text>
</comment>
<accession>A0AAD7B3C7</accession>